<organism evidence="1 2">
    <name type="scientific">Salix dunnii</name>
    <dbReference type="NCBI Taxonomy" id="1413687"/>
    <lineage>
        <taxon>Eukaryota</taxon>
        <taxon>Viridiplantae</taxon>
        <taxon>Streptophyta</taxon>
        <taxon>Embryophyta</taxon>
        <taxon>Tracheophyta</taxon>
        <taxon>Spermatophyta</taxon>
        <taxon>Magnoliopsida</taxon>
        <taxon>eudicotyledons</taxon>
        <taxon>Gunneridae</taxon>
        <taxon>Pentapetalae</taxon>
        <taxon>rosids</taxon>
        <taxon>fabids</taxon>
        <taxon>Malpighiales</taxon>
        <taxon>Salicaceae</taxon>
        <taxon>Saliceae</taxon>
        <taxon>Salix</taxon>
    </lineage>
</organism>
<evidence type="ECO:0000313" key="2">
    <source>
        <dbReference type="Proteomes" id="UP000657918"/>
    </source>
</evidence>
<dbReference type="OrthoDB" id="10672060at2759"/>
<sequence length="410" mass="46396">MDAMGLGFDSYSDLGQSLLGLDRSRDGDWSLEVRRLLRGSEPSNLMIDSDCGGSVLVFLSLISRFSVFGGWMDEEGEDLCRGRRHGFIHVFTMYFTRLSPFCVLLPPLFLPSIYLFTGRDNNHIALQTMKLMRHHQEPAILHHINSLAKGIFSIDIVFAIYHYGFHQLAGNASNYFILKIYDMLLSTATDGFSKLTAVSVKHPVCEALVGEESWSLVCDSDNRGSDSLTRVSLSFMKSARPIAGDSCSISTVVLVEVFNLFDYIRHSGSNELVSFYQRGRHDYSLGEKGKNVKNWQTLLFGRIFRARSNSSIREERPGLALGKMVIFIKIAWTFGVTRFWMDDLKSQSWLMMIGLKQRTVGHNWVFNGRGTAGKDGGGYIMMEPCEELLNFSNDENDYTVLKDNIFKDRV</sequence>
<protein>
    <submittedName>
        <fullName evidence="1">Uncharacterized protein</fullName>
    </submittedName>
</protein>
<keyword evidence="2" id="KW-1185">Reference proteome</keyword>
<name>A0A835JJS0_9ROSI</name>
<gene>
    <name evidence="1" type="ORF">SADUNF_Sadunf14G0139300</name>
</gene>
<comment type="caution">
    <text evidence="1">The sequence shown here is derived from an EMBL/GenBank/DDBJ whole genome shotgun (WGS) entry which is preliminary data.</text>
</comment>
<proteinExistence type="predicted"/>
<evidence type="ECO:0000313" key="1">
    <source>
        <dbReference type="EMBL" id="KAF9669744.1"/>
    </source>
</evidence>
<dbReference type="AlphaFoldDB" id="A0A835JJS0"/>
<accession>A0A835JJS0</accession>
<reference evidence="1 2" key="1">
    <citation type="submission" date="2020-10" db="EMBL/GenBank/DDBJ databases">
        <title>Plant Genome Project.</title>
        <authorList>
            <person name="Zhang R.-G."/>
        </authorList>
    </citation>
    <scope>NUCLEOTIDE SEQUENCE [LARGE SCALE GENOMIC DNA]</scope>
    <source>
        <strain evidence="1">FAFU-HL-1</strain>
        <tissue evidence="1">Leaf</tissue>
    </source>
</reference>
<dbReference type="Proteomes" id="UP000657918">
    <property type="component" value="Unassembled WGS sequence"/>
</dbReference>
<dbReference type="EMBL" id="JADGMS010000014">
    <property type="protein sequence ID" value="KAF9669744.1"/>
    <property type="molecule type" value="Genomic_DNA"/>
</dbReference>